<gene>
    <name evidence="2" type="ORF">GWK08_01125</name>
</gene>
<dbReference type="Proteomes" id="UP000468581">
    <property type="component" value="Unassembled WGS sequence"/>
</dbReference>
<organism evidence="2 3">
    <name type="scientific">Leptobacterium flavescens</name>
    <dbReference type="NCBI Taxonomy" id="472055"/>
    <lineage>
        <taxon>Bacteria</taxon>
        <taxon>Pseudomonadati</taxon>
        <taxon>Bacteroidota</taxon>
        <taxon>Flavobacteriia</taxon>
        <taxon>Flavobacteriales</taxon>
        <taxon>Flavobacteriaceae</taxon>
        <taxon>Leptobacterium</taxon>
    </lineage>
</organism>
<dbReference type="Pfam" id="PF12674">
    <property type="entry name" value="Zn_ribbon_2"/>
    <property type="match status" value="1"/>
</dbReference>
<dbReference type="RefSeq" id="WP_163605069.1">
    <property type="nucleotide sequence ID" value="NZ_JAABOO010000001.1"/>
</dbReference>
<name>A0A6P0UHV7_9FLAO</name>
<evidence type="ECO:0000313" key="2">
    <source>
        <dbReference type="EMBL" id="NER12030.1"/>
    </source>
</evidence>
<protein>
    <recommendedName>
        <fullName evidence="1">Putative zinc ribbon domain-containing protein</fullName>
    </recommendedName>
</protein>
<dbReference type="InterPro" id="IPR025868">
    <property type="entry name" value="Zn_ribbon_dom_put"/>
</dbReference>
<evidence type="ECO:0000313" key="3">
    <source>
        <dbReference type="Proteomes" id="UP000468581"/>
    </source>
</evidence>
<dbReference type="AlphaFoldDB" id="A0A6P0UHV7"/>
<reference evidence="2 3" key="1">
    <citation type="submission" date="2020-01" db="EMBL/GenBank/DDBJ databases">
        <title>Leptobacterium flavescens.</title>
        <authorList>
            <person name="Wang G."/>
        </authorList>
    </citation>
    <scope>NUCLEOTIDE SEQUENCE [LARGE SCALE GENOMIC DNA]</scope>
    <source>
        <strain evidence="2 3">KCTC 22160</strain>
    </source>
</reference>
<proteinExistence type="predicted"/>
<dbReference type="EMBL" id="JAABOO010000001">
    <property type="protein sequence ID" value="NER12030.1"/>
    <property type="molecule type" value="Genomic_DNA"/>
</dbReference>
<sequence>MKTYKNCQSCGMPLKKDPKGGAYNSDGTLNEKYCSYCFEEGAFKQADWTLPQMQEFVKGKLREMGFPGFMAGFFTKRIANLERWKDQKIY</sequence>
<accession>A0A6P0UHV7</accession>
<comment type="caution">
    <text evidence="2">The sequence shown here is derived from an EMBL/GenBank/DDBJ whole genome shotgun (WGS) entry which is preliminary data.</text>
</comment>
<keyword evidence="3" id="KW-1185">Reference proteome</keyword>
<evidence type="ECO:0000259" key="1">
    <source>
        <dbReference type="Pfam" id="PF12674"/>
    </source>
</evidence>
<feature type="domain" description="Putative zinc ribbon" evidence="1">
    <location>
        <begin position="7"/>
        <end position="85"/>
    </location>
</feature>